<dbReference type="InterPro" id="IPR029063">
    <property type="entry name" value="SAM-dependent_MTases_sf"/>
</dbReference>
<dbReference type="EMBL" id="LFIW01002106">
    <property type="protein sequence ID" value="KZL79396.1"/>
    <property type="molecule type" value="Genomic_DNA"/>
</dbReference>
<feature type="compositionally biased region" description="Polar residues" evidence="1">
    <location>
        <begin position="50"/>
        <end position="59"/>
    </location>
</feature>
<name>A0A166ZUR3_COLIC</name>
<reference evidence="2 3" key="1">
    <citation type="submission" date="2015-06" db="EMBL/GenBank/DDBJ databases">
        <title>Survival trade-offs in plant roots during colonization by closely related pathogenic and mutualistic fungi.</title>
        <authorList>
            <person name="Hacquard S."/>
            <person name="Kracher B."/>
            <person name="Hiruma K."/>
            <person name="Weinman A."/>
            <person name="Muench P."/>
            <person name="Garrido Oter R."/>
            <person name="Ver Loren van Themaat E."/>
            <person name="Dallerey J.-F."/>
            <person name="Damm U."/>
            <person name="Henrissat B."/>
            <person name="Lespinet O."/>
            <person name="Thon M."/>
            <person name="Kemen E."/>
            <person name="McHardy A.C."/>
            <person name="Schulze-Lefert P."/>
            <person name="O'Connell R.J."/>
        </authorList>
    </citation>
    <scope>NUCLEOTIDE SEQUENCE [LARGE SCALE GENOMIC DNA]</scope>
    <source>
        <strain evidence="2 3">MAFF 238704</strain>
    </source>
</reference>
<keyword evidence="2" id="KW-0489">Methyltransferase</keyword>
<sequence>MSAAPLAAYITDSFKGPSSTMVPCRQMEFNVDPSSWSSSASSYTSNNTSEDAFNESSSGPDEELPSGTAWEPVANSIVLRESHDNPDSPYCLPADNDEKLRLDKQHSFIRDHICNGRLVLDEALRLENGALVLDLGTGSGAWASDLAQFVPAGVKIQGFDISNRLFPPNASNVTFAIGNVLDLPDHLRSRVTLAHQRLLIYALRRHEWSHAIASIKDTLIPGQGVVQLTEVLTPADNPGAAQEKFQALLSSIGHKRQLLLDCGELLPVLLSEAGFVDIEKKTVKVRLGTAGGLKGVKAAACRGGAFRGMRDSVLFDGGYGIVNSAEEFDKLVDQVMIEWETNECYAFYYTITARRPASVFTTPPSPVSKSKMFDVQVKRGDHLPLYQNSEDRAATTL</sequence>
<protein>
    <submittedName>
        <fullName evidence="2">Methyltransferase domain-containing protein</fullName>
    </submittedName>
</protein>
<dbReference type="Gene3D" id="3.40.50.150">
    <property type="entry name" value="Vaccinia Virus protein VP39"/>
    <property type="match status" value="1"/>
</dbReference>
<keyword evidence="2" id="KW-0808">Transferase</keyword>
<comment type="caution">
    <text evidence="2">The sequence shown here is derived from an EMBL/GenBank/DDBJ whole genome shotgun (WGS) entry which is preliminary data.</text>
</comment>
<evidence type="ECO:0000256" key="1">
    <source>
        <dbReference type="SAM" id="MobiDB-lite"/>
    </source>
</evidence>
<proteinExistence type="predicted"/>
<dbReference type="AlphaFoldDB" id="A0A166ZUR3"/>
<feature type="region of interest" description="Disordered" evidence="1">
    <location>
        <begin position="32"/>
        <end position="68"/>
    </location>
</feature>
<evidence type="ECO:0000313" key="2">
    <source>
        <dbReference type="EMBL" id="KZL79396.1"/>
    </source>
</evidence>
<feature type="compositionally biased region" description="Low complexity" evidence="1">
    <location>
        <begin position="34"/>
        <end position="49"/>
    </location>
</feature>
<dbReference type="OrthoDB" id="417697at2759"/>
<dbReference type="CDD" id="cd02440">
    <property type="entry name" value="AdoMet_MTases"/>
    <property type="match status" value="1"/>
</dbReference>
<dbReference type="STRING" id="1573173.A0A166ZUR3"/>
<gene>
    <name evidence="2" type="ORF">CI238_01249</name>
</gene>
<organism evidence="2 3">
    <name type="scientific">Colletotrichum incanum</name>
    <name type="common">Soybean anthracnose fungus</name>
    <dbReference type="NCBI Taxonomy" id="1573173"/>
    <lineage>
        <taxon>Eukaryota</taxon>
        <taxon>Fungi</taxon>
        <taxon>Dikarya</taxon>
        <taxon>Ascomycota</taxon>
        <taxon>Pezizomycotina</taxon>
        <taxon>Sordariomycetes</taxon>
        <taxon>Hypocreomycetidae</taxon>
        <taxon>Glomerellales</taxon>
        <taxon>Glomerellaceae</taxon>
        <taxon>Colletotrichum</taxon>
        <taxon>Colletotrichum spaethianum species complex</taxon>
    </lineage>
</organism>
<dbReference type="GO" id="GO:0008168">
    <property type="term" value="F:methyltransferase activity"/>
    <property type="evidence" value="ECO:0007669"/>
    <property type="project" value="UniProtKB-KW"/>
</dbReference>
<keyword evidence="3" id="KW-1185">Reference proteome</keyword>
<dbReference type="Pfam" id="PF13489">
    <property type="entry name" value="Methyltransf_23"/>
    <property type="match status" value="1"/>
</dbReference>
<accession>A0A166ZUR3</accession>
<dbReference type="Proteomes" id="UP000076584">
    <property type="component" value="Unassembled WGS sequence"/>
</dbReference>
<dbReference type="GO" id="GO:0032259">
    <property type="term" value="P:methylation"/>
    <property type="evidence" value="ECO:0007669"/>
    <property type="project" value="UniProtKB-KW"/>
</dbReference>
<evidence type="ECO:0000313" key="3">
    <source>
        <dbReference type="Proteomes" id="UP000076584"/>
    </source>
</evidence>
<dbReference type="SUPFAM" id="SSF53335">
    <property type="entry name" value="S-adenosyl-L-methionine-dependent methyltransferases"/>
    <property type="match status" value="1"/>
</dbReference>